<dbReference type="SUPFAM" id="SSF118196">
    <property type="entry name" value="YaeB-like"/>
    <property type="match status" value="1"/>
</dbReference>
<dbReference type="OrthoDB" id="9804309at2"/>
<evidence type="ECO:0000256" key="2">
    <source>
        <dbReference type="ARBA" id="ARBA00033753"/>
    </source>
</evidence>
<dbReference type="PANTHER" id="PTHR12818">
    <property type="entry name" value="TRNA (ADENINE(37)-N6)-METHYLTRANSFERASE"/>
    <property type="match status" value="1"/>
</dbReference>
<dbReference type="CDD" id="cd09281">
    <property type="entry name" value="UPF0066"/>
    <property type="match status" value="1"/>
</dbReference>
<accession>Q0YR21</accession>
<evidence type="ECO:0000259" key="3">
    <source>
        <dbReference type="PROSITE" id="PS51668"/>
    </source>
</evidence>
<dbReference type="Proteomes" id="UP000004162">
    <property type="component" value="Unassembled WGS sequence"/>
</dbReference>
<name>Q0YR21_9CHLB</name>
<dbReference type="PANTHER" id="PTHR12818:SF0">
    <property type="entry name" value="TRNA (ADENINE(37)-N6)-METHYLTRANSFERASE"/>
    <property type="match status" value="1"/>
</dbReference>
<evidence type="ECO:0000313" key="5">
    <source>
        <dbReference type="Proteomes" id="UP000004162"/>
    </source>
</evidence>
<feature type="domain" description="TsaA-like" evidence="3">
    <location>
        <begin position="3"/>
        <end position="134"/>
    </location>
</feature>
<dbReference type="EMBL" id="AASE01000013">
    <property type="protein sequence ID" value="EAT58769.1"/>
    <property type="molecule type" value="Genomic_DNA"/>
</dbReference>
<dbReference type="InterPro" id="IPR023370">
    <property type="entry name" value="TrmO-like_N"/>
</dbReference>
<comment type="caution">
    <text evidence="4">The sequence shown here is derived from an EMBL/GenBank/DDBJ whole genome shotgun (WGS) entry which is preliminary data.</text>
</comment>
<dbReference type="NCBIfam" id="TIGR00104">
    <property type="entry name" value="tRNA_TsaA"/>
    <property type="match status" value="1"/>
</dbReference>
<organism evidence="4 5">
    <name type="scientific">Chlorobium ferrooxidans DSM 13031</name>
    <dbReference type="NCBI Taxonomy" id="377431"/>
    <lineage>
        <taxon>Bacteria</taxon>
        <taxon>Pseudomonadati</taxon>
        <taxon>Chlorobiota</taxon>
        <taxon>Chlorobiia</taxon>
        <taxon>Chlorobiales</taxon>
        <taxon>Chlorobiaceae</taxon>
        <taxon>Chlorobium/Pelodictyon group</taxon>
        <taxon>Chlorobium</taxon>
    </lineage>
</organism>
<reference evidence="4 5" key="2">
    <citation type="submission" date="2006-07" db="EMBL/GenBank/DDBJ databases">
        <title>Sequencing of the draft genome and assembly of Chlorobium ferroxidans DSM 13031.</title>
        <authorList>
            <consortium name="US DOE Joint Genome Institute (JGI-PGF)"/>
            <person name="Copeland A."/>
            <person name="Lucas S."/>
            <person name="Lapidus A."/>
            <person name="Barry K."/>
            <person name="Glavina del Rio T."/>
            <person name="Dalin E."/>
            <person name="Tice H."/>
            <person name="Bruce D."/>
            <person name="Pitluck S."/>
            <person name="Richardson P."/>
        </authorList>
    </citation>
    <scope>NUCLEOTIDE SEQUENCE [LARGE SCALE GENOMIC DNA]</scope>
    <source>
        <strain evidence="4 5">DSM 13031</strain>
    </source>
</reference>
<keyword evidence="5" id="KW-1185">Reference proteome</keyword>
<dbReference type="InterPro" id="IPR036413">
    <property type="entry name" value="YaeB-like_sf"/>
</dbReference>
<protein>
    <recommendedName>
        <fullName evidence="3">TsaA-like domain-containing protein</fullName>
    </recommendedName>
</protein>
<dbReference type="AlphaFoldDB" id="Q0YR21"/>
<dbReference type="PROSITE" id="PS51668">
    <property type="entry name" value="TSAA_2"/>
    <property type="match status" value="1"/>
</dbReference>
<dbReference type="RefSeq" id="WP_006366605.1">
    <property type="nucleotide sequence ID" value="NZ_AASE01000013.1"/>
</dbReference>
<keyword evidence="1" id="KW-0949">S-adenosyl-L-methionine</keyword>
<evidence type="ECO:0000256" key="1">
    <source>
        <dbReference type="ARBA" id="ARBA00022691"/>
    </source>
</evidence>
<sequence>MDIEPIGIIHTPFESKKECPMQTVYASDSPGRVEIFMNYEAGLKDIETFSHIYLLYLFDRAGSIELVRPTFLDDEPHGIYASRHPCRPNSIGLSIVKLLRRENNILFVEGVDILNKTPLLDIKPYIPKFDAVVSASEGWTAGKQWRPKQEGRE</sequence>
<dbReference type="Gene3D" id="2.40.30.70">
    <property type="entry name" value="YaeB-like"/>
    <property type="match status" value="1"/>
</dbReference>
<comment type="similarity">
    <text evidence="2">Belongs to the tRNA methyltransferase O family.</text>
</comment>
<dbReference type="InterPro" id="IPR040372">
    <property type="entry name" value="YaeB-like"/>
</dbReference>
<dbReference type="InterPro" id="IPR036414">
    <property type="entry name" value="YaeB_N_sf"/>
</dbReference>
<gene>
    <name evidence="4" type="ORF">CferDRAFT_0716</name>
</gene>
<reference evidence="4 5" key="1">
    <citation type="submission" date="2006-07" db="EMBL/GenBank/DDBJ databases">
        <title>Annotation of the draft genome assembly of Chlorobium ferroxidans DSM 13031.</title>
        <authorList>
            <consortium name="US DOE Joint Genome Institute (JGI-ORNL)"/>
            <person name="Larimer F."/>
            <person name="Land M."/>
            <person name="Hauser L."/>
        </authorList>
    </citation>
    <scope>NUCLEOTIDE SEQUENCE [LARGE SCALE GENOMIC DNA]</scope>
    <source>
        <strain evidence="4 5">DSM 13031</strain>
    </source>
</reference>
<proteinExistence type="inferred from homology"/>
<dbReference type="Pfam" id="PF01980">
    <property type="entry name" value="TrmO_N"/>
    <property type="match status" value="1"/>
</dbReference>
<evidence type="ECO:0000313" key="4">
    <source>
        <dbReference type="EMBL" id="EAT58769.1"/>
    </source>
</evidence>